<name>A0ABM8XE86_9BURK</name>
<comment type="caution">
    <text evidence="3">The sequence shown here is derived from an EMBL/GenBank/DDBJ whole genome shotgun (WGS) entry which is preliminary data.</text>
</comment>
<keyword evidence="4" id="KW-1185">Reference proteome</keyword>
<dbReference type="EMBL" id="CAJZAG010000008">
    <property type="protein sequence ID" value="CAG9178430.1"/>
    <property type="molecule type" value="Genomic_DNA"/>
</dbReference>
<feature type="domain" description="CNP1-like uncharacterised" evidence="2">
    <location>
        <begin position="45"/>
        <end position="180"/>
    </location>
</feature>
<dbReference type="RefSeq" id="WP_223991521.1">
    <property type="nucleotide sequence ID" value="NZ_CAJZAG010000008.1"/>
</dbReference>
<reference evidence="3 4" key="1">
    <citation type="submission" date="2021-08" db="EMBL/GenBank/DDBJ databases">
        <authorList>
            <person name="Peeters C."/>
        </authorList>
    </citation>
    <scope>NUCLEOTIDE SEQUENCE [LARGE SCALE GENOMIC DNA]</scope>
    <source>
        <strain evidence="3 4">LMG 32289</strain>
    </source>
</reference>
<sequence>MKRITGPAARAGLLLVAACLMLGGCKTNSKPSEGDQSSGFLNPFEDRPFSEGETVLPAPPQDADLIPFSVNDSGNFDFAVDAKSVSVGADNVVRYTVVITSKSGARNVSYEGMRCDAFERKVYATMPTGSKDWVSNRGMDDWQRMMTRQRNSYASTLATDYFCDGRTVAGKPEKLIRDLRAYAPTFRRSP</sequence>
<gene>
    <name evidence="3" type="ORF">LMG32289_04043</name>
</gene>
<feature type="signal peptide" evidence="1">
    <location>
        <begin position="1"/>
        <end position="22"/>
    </location>
</feature>
<dbReference type="PROSITE" id="PS51257">
    <property type="entry name" value="PROKAR_LIPOPROTEIN"/>
    <property type="match status" value="1"/>
</dbReference>
<dbReference type="Pfam" id="PF08750">
    <property type="entry name" value="CNP1"/>
    <property type="match status" value="1"/>
</dbReference>
<protein>
    <recommendedName>
        <fullName evidence="2">CNP1-like uncharacterized domain-containing protein</fullName>
    </recommendedName>
</protein>
<dbReference type="Proteomes" id="UP000706525">
    <property type="component" value="Unassembled WGS sequence"/>
</dbReference>
<keyword evidence="1" id="KW-0732">Signal</keyword>
<proteinExistence type="predicted"/>
<feature type="chain" id="PRO_5046215894" description="CNP1-like uncharacterized domain-containing protein" evidence="1">
    <location>
        <begin position="23"/>
        <end position="190"/>
    </location>
</feature>
<evidence type="ECO:0000313" key="4">
    <source>
        <dbReference type="Proteomes" id="UP000706525"/>
    </source>
</evidence>
<organism evidence="3 4">
    <name type="scientific">Cupriavidus pampae</name>
    <dbReference type="NCBI Taxonomy" id="659251"/>
    <lineage>
        <taxon>Bacteria</taxon>
        <taxon>Pseudomonadati</taxon>
        <taxon>Pseudomonadota</taxon>
        <taxon>Betaproteobacteria</taxon>
        <taxon>Burkholderiales</taxon>
        <taxon>Burkholderiaceae</taxon>
        <taxon>Cupriavidus</taxon>
    </lineage>
</organism>
<dbReference type="InterPro" id="IPR014861">
    <property type="entry name" value="CNP1-like_dom"/>
</dbReference>
<evidence type="ECO:0000259" key="2">
    <source>
        <dbReference type="Pfam" id="PF08750"/>
    </source>
</evidence>
<evidence type="ECO:0000313" key="3">
    <source>
        <dbReference type="EMBL" id="CAG9178430.1"/>
    </source>
</evidence>
<accession>A0ABM8XE86</accession>
<evidence type="ECO:0000256" key="1">
    <source>
        <dbReference type="SAM" id="SignalP"/>
    </source>
</evidence>